<evidence type="ECO:0000256" key="2">
    <source>
        <dbReference type="SAM" id="SignalP"/>
    </source>
</evidence>
<name>L8JLR2_9BACT</name>
<feature type="signal peptide" evidence="2">
    <location>
        <begin position="1"/>
        <end position="18"/>
    </location>
</feature>
<evidence type="ECO:0000256" key="1">
    <source>
        <dbReference type="SAM" id="MobiDB-lite"/>
    </source>
</evidence>
<comment type="caution">
    <text evidence="3">The sequence shown here is derived from an EMBL/GenBank/DDBJ whole genome shotgun (WGS) entry which is preliminary data.</text>
</comment>
<dbReference type="Proteomes" id="UP000011135">
    <property type="component" value="Unassembled WGS sequence"/>
</dbReference>
<keyword evidence="2" id="KW-0732">Signal</keyword>
<feature type="region of interest" description="Disordered" evidence="1">
    <location>
        <begin position="31"/>
        <end position="57"/>
    </location>
</feature>
<organism evidence="3 4">
    <name type="scientific">Fulvivirga imtechensis AK7</name>
    <dbReference type="NCBI Taxonomy" id="1237149"/>
    <lineage>
        <taxon>Bacteria</taxon>
        <taxon>Pseudomonadati</taxon>
        <taxon>Bacteroidota</taxon>
        <taxon>Cytophagia</taxon>
        <taxon>Cytophagales</taxon>
        <taxon>Fulvivirgaceae</taxon>
        <taxon>Fulvivirga</taxon>
    </lineage>
</organism>
<keyword evidence="4" id="KW-1185">Reference proteome</keyword>
<protein>
    <submittedName>
        <fullName evidence="3">Uncharacterized protein</fullName>
    </submittedName>
</protein>
<evidence type="ECO:0000313" key="3">
    <source>
        <dbReference type="EMBL" id="ELR69178.1"/>
    </source>
</evidence>
<gene>
    <name evidence="3" type="ORF">C900_05374</name>
</gene>
<dbReference type="EMBL" id="AMZN01000082">
    <property type="protein sequence ID" value="ELR69178.1"/>
    <property type="molecule type" value="Genomic_DNA"/>
</dbReference>
<sequence length="57" mass="5860">MKRLILFFFLIGMITLSACDPAGDEIFDAGKPTVDTVTGGGDDDDDDGTAPPPGTNG</sequence>
<evidence type="ECO:0000313" key="4">
    <source>
        <dbReference type="Proteomes" id="UP000011135"/>
    </source>
</evidence>
<dbReference type="RefSeq" id="WP_009582464.1">
    <property type="nucleotide sequence ID" value="NZ_AMZN01000082.1"/>
</dbReference>
<feature type="chain" id="PRO_5003993151" evidence="2">
    <location>
        <begin position="19"/>
        <end position="57"/>
    </location>
</feature>
<accession>L8JLR2</accession>
<proteinExistence type="predicted"/>
<dbReference type="STRING" id="1237149.C900_05374"/>
<reference evidence="3 4" key="1">
    <citation type="submission" date="2012-12" db="EMBL/GenBank/DDBJ databases">
        <title>Genome assembly of Fulvivirga imtechensis AK7.</title>
        <authorList>
            <person name="Nupur N."/>
            <person name="Khatri I."/>
            <person name="Kumar R."/>
            <person name="Subramanian S."/>
            <person name="Pinnaka A."/>
        </authorList>
    </citation>
    <scope>NUCLEOTIDE SEQUENCE [LARGE SCALE GENOMIC DNA]</scope>
    <source>
        <strain evidence="3 4">AK7</strain>
    </source>
</reference>
<dbReference type="AlphaFoldDB" id="L8JLR2"/>
<dbReference type="PROSITE" id="PS51257">
    <property type="entry name" value="PROKAR_LIPOPROTEIN"/>
    <property type="match status" value="1"/>
</dbReference>